<feature type="compositionally biased region" description="Polar residues" evidence="1">
    <location>
        <begin position="180"/>
        <end position="189"/>
    </location>
</feature>
<evidence type="ECO:0000313" key="3">
    <source>
        <dbReference type="Proteomes" id="UP000053815"/>
    </source>
</evidence>
<accession>A0A0C9MGV2</accession>
<dbReference type="STRING" id="91626.A0A0C9MGV2"/>
<keyword evidence="3" id="KW-1185">Reference proteome</keyword>
<feature type="region of interest" description="Disordered" evidence="1">
    <location>
        <begin position="356"/>
        <end position="400"/>
    </location>
</feature>
<reference evidence="2" key="1">
    <citation type="submission" date="2014-09" db="EMBL/GenBank/DDBJ databases">
        <title>Draft genome sequence of an oleaginous Mucoromycotina fungus Mucor ambiguus NBRC6742.</title>
        <authorList>
            <person name="Takeda I."/>
            <person name="Yamane N."/>
            <person name="Morita T."/>
            <person name="Tamano K."/>
            <person name="Machida M."/>
            <person name="Baker S."/>
            <person name="Koike H."/>
        </authorList>
    </citation>
    <scope>NUCLEOTIDE SEQUENCE</scope>
    <source>
        <strain evidence="2">NBRC 6742</strain>
    </source>
</reference>
<proteinExistence type="predicted"/>
<feature type="region of interest" description="Disordered" evidence="1">
    <location>
        <begin position="203"/>
        <end position="229"/>
    </location>
</feature>
<evidence type="ECO:0000256" key="1">
    <source>
        <dbReference type="SAM" id="MobiDB-lite"/>
    </source>
</evidence>
<gene>
    <name evidence="2" type="ORF">MAM1_0005d00615</name>
</gene>
<feature type="region of interest" description="Disordered" evidence="1">
    <location>
        <begin position="118"/>
        <end position="155"/>
    </location>
</feature>
<dbReference type="AlphaFoldDB" id="A0A0C9MGV2"/>
<name>A0A0C9MGV2_9FUNG</name>
<dbReference type="OrthoDB" id="2291000at2759"/>
<feature type="compositionally biased region" description="Basic residues" evidence="1">
    <location>
        <begin position="122"/>
        <end position="131"/>
    </location>
</feature>
<feature type="region of interest" description="Disordered" evidence="1">
    <location>
        <begin position="51"/>
        <end position="83"/>
    </location>
</feature>
<evidence type="ECO:0000313" key="2">
    <source>
        <dbReference type="EMBL" id="GAN01183.1"/>
    </source>
</evidence>
<protein>
    <submittedName>
        <fullName evidence="2">Uncharacterized protein</fullName>
    </submittedName>
</protein>
<organism evidence="2">
    <name type="scientific">Mucor ambiguus</name>
    <dbReference type="NCBI Taxonomy" id="91626"/>
    <lineage>
        <taxon>Eukaryota</taxon>
        <taxon>Fungi</taxon>
        <taxon>Fungi incertae sedis</taxon>
        <taxon>Mucoromycota</taxon>
        <taxon>Mucoromycotina</taxon>
        <taxon>Mucoromycetes</taxon>
        <taxon>Mucorales</taxon>
        <taxon>Mucorineae</taxon>
        <taxon>Mucoraceae</taxon>
        <taxon>Mucor</taxon>
    </lineage>
</organism>
<sequence>MNVLSAFTDQKKIKPVYQFKRGKTFASLKHPGVDAFKPTFQSNSMLPKAASMLPQPVSSSSSTSSTAEEHVTADSSSSIASVPDDLEEDDAIFDFPSALDEFVEIKVMVAANRRTIPEAPKLTRKRSKPKKNASPVNQTKKKAQATATATSKPRLPMNQHIKKRPISTGPRVLQPKEPVTPTTITNSNVLPCDDQGEFDIFAFDPQPTSHLTNKRKPKPTMTTPPRFESSHYTANTYIPPMPAYHTTPMHLHHLDYYQPLHQSISIASLLNEPSPLQPHQPHPVEKKRKRNLVAHLKTASGEKENKHLQEFDCLSDEDDLALEQQQKSPPLLPLKTLIKDPSLSPELTYEETMQMQLDSLMQTEFGESPHSQQPQPSTKKRPQYQPSNKLNVRVTFQKKH</sequence>
<dbReference type="EMBL" id="DF836294">
    <property type="protein sequence ID" value="GAN01183.1"/>
    <property type="molecule type" value="Genomic_DNA"/>
</dbReference>
<feature type="region of interest" description="Disordered" evidence="1">
    <location>
        <begin position="168"/>
        <end position="190"/>
    </location>
</feature>
<dbReference type="Proteomes" id="UP000053815">
    <property type="component" value="Unassembled WGS sequence"/>
</dbReference>